<dbReference type="Proteomes" id="UP000218598">
    <property type="component" value="Unassembled WGS sequence"/>
</dbReference>
<gene>
    <name evidence="1" type="ORF">CIK66_13845</name>
</gene>
<proteinExistence type="predicted"/>
<evidence type="ECO:0000313" key="1">
    <source>
        <dbReference type="EMBL" id="PCC38391.1"/>
    </source>
</evidence>
<name>A0A2A3YGK7_9MICO</name>
<comment type="caution">
    <text evidence="1">The sequence shown here is derived from an EMBL/GenBank/DDBJ whole genome shotgun (WGS) entry which is preliminary data.</text>
</comment>
<dbReference type="InterPro" id="IPR043519">
    <property type="entry name" value="NT_sf"/>
</dbReference>
<keyword evidence="2" id="KW-1185">Reference proteome</keyword>
<accession>A0A2A3YGK7</accession>
<dbReference type="SUPFAM" id="SSF81301">
    <property type="entry name" value="Nucleotidyltransferase"/>
    <property type="match status" value="1"/>
</dbReference>
<organism evidence="1 2">
    <name type="scientific">Brachybacterium alimentarium</name>
    <dbReference type="NCBI Taxonomy" id="47845"/>
    <lineage>
        <taxon>Bacteria</taxon>
        <taxon>Bacillati</taxon>
        <taxon>Actinomycetota</taxon>
        <taxon>Actinomycetes</taxon>
        <taxon>Micrococcales</taxon>
        <taxon>Dermabacteraceae</taxon>
        <taxon>Brachybacterium</taxon>
    </lineage>
</organism>
<protein>
    <recommendedName>
        <fullName evidence="3">Polymerase nucleotidyl transferase domain-containing protein</fullName>
    </recommendedName>
</protein>
<dbReference type="AlphaFoldDB" id="A0A2A3YGK7"/>
<sequence>MWQGDTLSTLREALPDAEIEVYGSMLEPASTDSWSDLDVMVRVTSPVSLEAALGAPLWAWQSVQDGDEHVVRAVLDDGRRVDLTITGAEGLLPDQPADNDIRFDAALAAVTLGRGSHLIGLHLTLGIIRESLVQWMVAADRQEGTAHHPHATALDDRAVDELSLLRVPAGPATARAAYEHYCAARAAVEPGFVSGLEGLDAVIARGSDRAG</sequence>
<reference evidence="1 2" key="1">
    <citation type="journal article" date="2017" name="Elife">
        <title>Extensive horizontal gene transfer in cheese-associated bacteria.</title>
        <authorList>
            <person name="Bonham K.S."/>
            <person name="Wolfe B.E."/>
            <person name="Dutton R.J."/>
        </authorList>
    </citation>
    <scope>NUCLEOTIDE SEQUENCE [LARGE SCALE GENOMIC DNA]</scope>
    <source>
        <strain evidence="1 2">341_9</strain>
    </source>
</reference>
<dbReference type="EMBL" id="NRGR01000023">
    <property type="protein sequence ID" value="PCC38391.1"/>
    <property type="molecule type" value="Genomic_DNA"/>
</dbReference>
<evidence type="ECO:0008006" key="3">
    <source>
        <dbReference type="Google" id="ProtNLM"/>
    </source>
</evidence>
<evidence type="ECO:0000313" key="2">
    <source>
        <dbReference type="Proteomes" id="UP000218598"/>
    </source>
</evidence>